<dbReference type="eggNOG" id="COG1115">
    <property type="taxonomic scope" value="Bacteria"/>
</dbReference>
<feature type="transmembrane region" description="Helical" evidence="8">
    <location>
        <begin position="380"/>
        <end position="403"/>
    </location>
</feature>
<feature type="transmembrane region" description="Helical" evidence="8">
    <location>
        <begin position="43"/>
        <end position="64"/>
    </location>
</feature>
<evidence type="ECO:0000256" key="2">
    <source>
        <dbReference type="ARBA" id="ARBA00009261"/>
    </source>
</evidence>
<feature type="transmembrane region" description="Helical" evidence="8">
    <location>
        <begin position="216"/>
        <end position="239"/>
    </location>
</feature>
<feature type="transmembrane region" description="Helical" evidence="8">
    <location>
        <begin position="339"/>
        <end position="360"/>
    </location>
</feature>
<keyword evidence="11" id="KW-1185">Reference proteome</keyword>
<keyword evidence="8" id="KW-0769">Symport</keyword>
<dbReference type="EMBL" id="CP001686">
    <property type="protein sequence ID" value="ACV05509.1"/>
    <property type="molecule type" value="Genomic_DNA"/>
</dbReference>
<keyword evidence="6 8" id="KW-1133">Transmembrane helix</keyword>
<feature type="transmembrane region" description="Helical" evidence="8">
    <location>
        <begin position="448"/>
        <end position="467"/>
    </location>
</feature>
<evidence type="ECO:0000256" key="3">
    <source>
        <dbReference type="ARBA" id="ARBA00022448"/>
    </source>
</evidence>
<proteinExistence type="inferred from homology"/>
<dbReference type="AlphaFoldDB" id="C7NKM3"/>
<evidence type="ECO:0000256" key="5">
    <source>
        <dbReference type="ARBA" id="ARBA00022692"/>
    </source>
</evidence>
<reference evidence="10 11" key="1">
    <citation type="journal article" date="2009" name="Stand. Genomic Sci.">
        <title>Complete genome sequence of Kytococcus sedentarius type strain (541).</title>
        <authorList>
            <person name="Sims D."/>
            <person name="Brettin T."/>
            <person name="Detter J.C."/>
            <person name="Han C."/>
            <person name="Lapidus A."/>
            <person name="Copeland A."/>
            <person name="Glavina Del Rio T."/>
            <person name="Nolan M."/>
            <person name="Chen F."/>
            <person name="Lucas S."/>
            <person name="Tice H."/>
            <person name="Cheng J.F."/>
            <person name="Bruce D."/>
            <person name="Goodwin L."/>
            <person name="Pitluck S."/>
            <person name="Ovchinnikova G."/>
            <person name="Pati A."/>
            <person name="Ivanova N."/>
            <person name="Mavrommatis K."/>
            <person name="Chen A."/>
            <person name="Palaniappan K."/>
            <person name="D'haeseleer P."/>
            <person name="Chain P."/>
            <person name="Bristow J."/>
            <person name="Eisen J.A."/>
            <person name="Markowitz V."/>
            <person name="Hugenholtz P."/>
            <person name="Schneider S."/>
            <person name="Goker M."/>
            <person name="Pukall R."/>
            <person name="Kyrpides N.C."/>
            <person name="Klenk H.P."/>
        </authorList>
    </citation>
    <scope>NUCLEOTIDE SEQUENCE [LARGE SCALE GENOMIC DNA]</scope>
    <source>
        <strain evidence="11">ATCC 14392 / DSM 20547 / JCM 11482 / CCUG 33030 / NBRC 15357 / NCTC 11040 / CCM 314 / 541</strain>
    </source>
</reference>
<dbReference type="GO" id="GO:0005886">
    <property type="term" value="C:plasma membrane"/>
    <property type="evidence" value="ECO:0007669"/>
    <property type="project" value="UniProtKB-SubCell"/>
</dbReference>
<dbReference type="Pfam" id="PF01235">
    <property type="entry name" value="Na_Ala_symp"/>
    <property type="match status" value="1"/>
</dbReference>
<dbReference type="Proteomes" id="UP000006666">
    <property type="component" value="Chromosome"/>
</dbReference>
<feature type="transmembrane region" description="Helical" evidence="8">
    <location>
        <begin position="173"/>
        <end position="196"/>
    </location>
</feature>
<dbReference type="KEGG" id="kse:Ksed_04350"/>
<dbReference type="PRINTS" id="PR00175">
    <property type="entry name" value="NAALASMPORT"/>
</dbReference>
<keyword evidence="5 8" id="KW-0812">Transmembrane</keyword>
<dbReference type="RefSeq" id="WP_012801927.1">
    <property type="nucleotide sequence ID" value="NC_013169.1"/>
</dbReference>
<dbReference type="STRING" id="478801.Ksed_04350"/>
<feature type="transmembrane region" description="Helical" evidence="8">
    <location>
        <begin position="292"/>
        <end position="318"/>
    </location>
</feature>
<sequence>MLTQAEKSGIDGAIESWFGPVVEWLSGIVFATFPLGSAEMPFLIVWLLLGGFVLSALIGPQIVYGMRQVPGIVKGRFNRRTDPGEITSYQALATELSGTVGLGNVAGVAVAITVGGPGATLWIILAGFLGMSIKAAEATLGAKYRRINDDGTVSGGPMYYLQHGLAERGMRPLGVFLAGFYAFAMMIGALGAGNIFQANQVAVQLTNLTGGEESILAGRGWMIGLALAVLAAVVIFGGIRSIARWTSRLTPIMAILYVLCVLVILGANVGSLPSAVGAIFDGAFTGEGVQGGVVGVAIIGVQRALFSNAAGVGSAAIAHSPVRTRRPAQEGLVASLEPFIDSVVICTMTALAIVVTGLHTSSSADGVALTSEAFGTVHALFPWLLTAIVLLLAFSTLLSYSYYGKKSAGYLFGNSRAVELSYDALWIVMIVVGAAVSLDTVVGFSDAMFFLVTLPNFIGLYLLSGVLRRELSKHTRDYANGDVPEVPEAERSQPNQGSTVVPGRATATNTPAR</sequence>
<dbReference type="HOGENOM" id="CLU_024867_1_1_11"/>
<gene>
    <name evidence="10" type="ordered locus">Ksed_04350</name>
</gene>
<feature type="region of interest" description="Disordered" evidence="9">
    <location>
        <begin position="478"/>
        <end position="513"/>
    </location>
</feature>
<organism evidence="10 11">
    <name type="scientific">Kytococcus sedentarius (strain ATCC 14392 / DSM 20547 / JCM 11482 / CCUG 33030 / NBRC 15357 / NCTC 11040 / CCM 314 / 541)</name>
    <name type="common">Micrococcus sedentarius</name>
    <dbReference type="NCBI Taxonomy" id="478801"/>
    <lineage>
        <taxon>Bacteria</taxon>
        <taxon>Bacillati</taxon>
        <taxon>Actinomycetota</taxon>
        <taxon>Actinomycetes</taxon>
        <taxon>Micrococcales</taxon>
        <taxon>Kytococcaceae</taxon>
        <taxon>Kytococcus</taxon>
    </lineage>
</organism>
<evidence type="ECO:0000256" key="1">
    <source>
        <dbReference type="ARBA" id="ARBA00004651"/>
    </source>
</evidence>
<comment type="similarity">
    <text evidence="2 8">Belongs to the alanine or glycine:cation symporter (AGCS) (TC 2.A.25) family.</text>
</comment>
<evidence type="ECO:0000313" key="11">
    <source>
        <dbReference type="Proteomes" id="UP000006666"/>
    </source>
</evidence>
<feature type="transmembrane region" description="Helical" evidence="8">
    <location>
        <begin position="105"/>
        <end position="129"/>
    </location>
</feature>
<evidence type="ECO:0000256" key="9">
    <source>
        <dbReference type="SAM" id="MobiDB-lite"/>
    </source>
</evidence>
<evidence type="ECO:0000256" key="6">
    <source>
        <dbReference type="ARBA" id="ARBA00022989"/>
    </source>
</evidence>
<evidence type="ECO:0000313" key="10">
    <source>
        <dbReference type="EMBL" id="ACV05509.1"/>
    </source>
</evidence>
<feature type="transmembrane region" description="Helical" evidence="8">
    <location>
        <begin position="424"/>
        <end position="442"/>
    </location>
</feature>
<dbReference type="GO" id="GO:0005283">
    <property type="term" value="F:amino acid:sodium symporter activity"/>
    <property type="evidence" value="ECO:0007669"/>
    <property type="project" value="InterPro"/>
</dbReference>
<comment type="subcellular location">
    <subcellularLocation>
        <location evidence="1 8">Cell membrane</location>
        <topology evidence="1 8">Multi-pass membrane protein</topology>
    </subcellularLocation>
</comment>
<evidence type="ECO:0000256" key="7">
    <source>
        <dbReference type="ARBA" id="ARBA00023136"/>
    </source>
</evidence>
<dbReference type="NCBIfam" id="TIGR00835">
    <property type="entry name" value="agcS"/>
    <property type="match status" value="1"/>
</dbReference>
<dbReference type="Gene3D" id="1.20.1740.10">
    <property type="entry name" value="Amino acid/polyamine transporter I"/>
    <property type="match status" value="1"/>
</dbReference>
<protein>
    <submittedName>
        <fullName evidence="10">Amino acid carrier protein</fullName>
    </submittedName>
</protein>
<keyword evidence="3 8" id="KW-0813">Transport</keyword>
<keyword evidence="7 8" id="KW-0472">Membrane</keyword>
<keyword evidence="4 8" id="KW-1003">Cell membrane</keyword>
<accession>C7NKM3</accession>
<evidence type="ECO:0000256" key="8">
    <source>
        <dbReference type="RuleBase" id="RU363064"/>
    </source>
</evidence>
<evidence type="ECO:0000256" key="4">
    <source>
        <dbReference type="ARBA" id="ARBA00022475"/>
    </source>
</evidence>
<dbReference type="InterPro" id="IPR001463">
    <property type="entry name" value="Na/Ala_symport"/>
</dbReference>
<dbReference type="PANTHER" id="PTHR30330:SF3">
    <property type="entry name" value="TRANSCRIPTIONAL REGULATOR, LRP FAMILY"/>
    <property type="match status" value="1"/>
</dbReference>
<feature type="transmembrane region" description="Helical" evidence="8">
    <location>
        <begin position="251"/>
        <end position="272"/>
    </location>
</feature>
<feature type="transmembrane region" description="Helical" evidence="8">
    <location>
        <begin position="17"/>
        <end position="36"/>
    </location>
</feature>
<dbReference type="PANTHER" id="PTHR30330">
    <property type="entry name" value="AGSS FAMILY TRANSPORTER, SODIUM-ALANINE"/>
    <property type="match status" value="1"/>
</dbReference>
<name>C7NKM3_KYTSD</name>